<dbReference type="EMBL" id="CP000386">
    <property type="protein sequence ID" value="ABG04837.1"/>
    <property type="molecule type" value="Genomic_DNA"/>
</dbReference>
<dbReference type="AlphaFoldDB" id="Q1AUU1"/>
<organism evidence="1 2">
    <name type="scientific">Rubrobacter xylanophilus (strain DSM 9941 / JCM 11954 / NBRC 16129 / PRD-1)</name>
    <dbReference type="NCBI Taxonomy" id="266117"/>
    <lineage>
        <taxon>Bacteria</taxon>
        <taxon>Bacillati</taxon>
        <taxon>Actinomycetota</taxon>
        <taxon>Rubrobacteria</taxon>
        <taxon>Rubrobacterales</taxon>
        <taxon>Rubrobacteraceae</taxon>
        <taxon>Rubrobacter</taxon>
    </lineage>
</organism>
<proteinExistence type="predicted"/>
<evidence type="ECO:0000313" key="1">
    <source>
        <dbReference type="EMBL" id="ABG04837.1"/>
    </source>
</evidence>
<dbReference type="KEGG" id="rxy:Rxyl_1887"/>
<dbReference type="HOGENOM" id="CLU_2131689_0_0_11"/>
<dbReference type="Proteomes" id="UP000006637">
    <property type="component" value="Chromosome"/>
</dbReference>
<sequence length="113" mass="12584">MVAPEHWRVQTGAASGARDYFLRRHVGSLAAYSAENHGGYGVPLTGMWPKRTDRLRRDGILSYHENVSGSSVRGRTPPRRLLTFGQVSRRSLFMTGPHRGPVINRDSTSARLP</sequence>
<protein>
    <submittedName>
        <fullName evidence="1">Uncharacterized protein</fullName>
    </submittedName>
</protein>
<reference evidence="1 2" key="1">
    <citation type="submission" date="2006-06" db="EMBL/GenBank/DDBJ databases">
        <title>Complete sequence of Rubrobacter xylanophilus DSM 9941.</title>
        <authorList>
            <consortium name="US DOE Joint Genome Institute"/>
            <person name="Copeland A."/>
            <person name="Lucas S."/>
            <person name="Lapidus A."/>
            <person name="Barry K."/>
            <person name="Detter J.C."/>
            <person name="Glavina del Rio T."/>
            <person name="Hammon N."/>
            <person name="Israni S."/>
            <person name="Dalin E."/>
            <person name="Tice H."/>
            <person name="Pitluck S."/>
            <person name="Munk A.C."/>
            <person name="Brettin T."/>
            <person name="Bruce D."/>
            <person name="Han C."/>
            <person name="Tapia R."/>
            <person name="Gilna P."/>
            <person name="Schmutz J."/>
            <person name="Larimer F."/>
            <person name="Land M."/>
            <person name="Hauser L."/>
            <person name="Kyrpides N."/>
            <person name="Lykidis A."/>
            <person name="da Costa M.S."/>
            <person name="Rainey F.A."/>
            <person name="Empadinhas N."/>
            <person name="Jolivet E."/>
            <person name="Battista J.R."/>
            <person name="Richardson P."/>
        </authorList>
    </citation>
    <scope>NUCLEOTIDE SEQUENCE [LARGE SCALE GENOMIC DNA]</scope>
    <source>
        <strain evidence="2">DSM 9941 / NBRC 16129 / PRD-1</strain>
    </source>
</reference>
<gene>
    <name evidence="1" type="ordered locus">Rxyl_1887</name>
</gene>
<name>Q1AUU1_RUBXD</name>
<keyword evidence="2" id="KW-1185">Reference proteome</keyword>
<accession>Q1AUU1</accession>
<evidence type="ECO:0000313" key="2">
    <source>
        <dbReference type="Proteomes" id="UP000006637"/>
    </source>
</evidence>